<dbReference type="EMBL" id="CP050063">
    <property type="protein sequence ID" value="QIP14357.1"/>
    <property type="molecule type" value="Genomic_DNA"/>
</dbReference>
<dbReference type="InterPro" id="IPR036388">
    <property type="entry name" value="WH-like_DNA-bd_sf"/>
</dbReference>
<dbReference type="SUPFAM" id="SSF46785">
    <property type="entry name" value="Winged helix' DNA-binding domain"/>
    <property type="match status" value="1"/>
</dbReference>
<organism evidence="5 6">
    <name type="scientific">Spirosoma aureum</name>
    <dbReference type="NCBI Taxonomy" id="2692134"/>
    <lineage>
        <taxon>Bacteria</taxon>
        <taxon>Pseudomonadati</taxon>
        <taxon>Bacteroidota</taxon>
        <taxon>Cytophagia</taxon>
        <taxon>Cytophagales</taxon>
        <taxon>Cytophagaceae</taxon>
        <taxon>Spirosoma</taxon>
    </lineage>
</organism>
<dbReference type="GO" id="GO:0003677">
    <property type="term" value="F:DNA binding"/>
    <property type="evidence" value="ECO:0007669"/>
    <property type="project" value="UniProtKB-KW"/>
</dbReference>
<evidence type="ECO:0000256" key="3">
    <source>
        <dbReference type="ARBA" id="ARBA00023163"/>
    </source>
</evidence>
<dbReference type="InterPro" id="IPR000835">
    <property type="entry name" value="HTH_MarR-typ"/>
</dbReference>
<dbReference type="PROSITE" id="PS50995">
    <property type="entry name" value="HTH_MARR_2"/>
    <property type="match status" value="1"/>
</dbReference>
<dbReference type="CDD" id="cd00090">
    <property type="entry name" value="HTH_ARSR"/>
    <property type="match status" value="1"/>
</dbReference>
<sequence>MEDQEQIQSELAAYMRTNDRNWARLMWAGKRLFERSIQQAMNASGIGTFKLSYIPFLASISLKSITNRELAQRAKVPKQAMSRTVKELEEQGLIWTEKNQKDGRSVKISLTMEGQKHLLAIKREQHRLMDEYKRIVGVEHFDIAVDVLRQIIAYHESLDQATDDE</sequence>
<dbReference type="PANTHER" id="PTHR42756:SF1">
    <property type="entry name" value="TRANSCRIPTIONAL REPRESSOR OF EMRAB OPERON"/>
    <property type="match status" value="1"/>
</dbReference>
<keyword evidence="6" id="KW-1185">Reference proteome</keyword>
<dbReference type="Pfam" id="PF12802">
    <property type="entry name" value="MarR_2"/>
    <property type="match status" value="1"/>
</dbReference>
<dbReference type="GO" id="GO:0003700">
    <property type="term" value="F:DNA-binding transcription factor activity"/>
    <property type="evidence" value="ECO:0007669"/>
    <property type="project" value="InterPro"/>
</dbReference>
<evidence type="ECO:0000256" key="2">
    <source>
        <dbReference type="ARBA" id="ARBA00023125"/>
    </source>
</evidence>
<dbReference type="InterPro" id="IPR036390">
    <property type="entry name" value="WH_DNA-bd_sf"/>
</dbReference>
<reference evidence="5 6" key="1">
    <citation type="submission" date="2020-03" db="EMBL/GenBank/DDBJ databases">
        <authorList>
            <person name="Kim M.K."/>
        </authorList>
    </citation>
    <scope>NUCLEOTIDE SEQUENCE [LARGE SCALE GENOMIC DNA]</scope>
    <source>
        <strain evidence="5 6">BT328</strain>
    </source>
</reference>
<dbReference type="PANTHER" id="PTHR42756">
    <property type="entry name" value="TRANSCRIPTIONAL REGULATOR, MARR"/>
    <property type="match status" value="1"/>
</dbReference>
<dbReference type="KEGG" id="spib:G8759_17910"/>
<keyword evidence="3" id="KW-0804">Transcription</keyword>
<dbReference type="Proteomes" id="UP000501802">
    <property type="component" value="Chromosome"/>
</dbReference>
<name>A0A6G9APG5_9BACT</name>
<evidence type="ECO:0000259" key="4">
    <source>
        <dbReference type="PROSITE" id="PS50995"/>
    </source>
</evidence>
<gene>
    <name evidence="5" type="ORF">G8759_17910</name>
</gene>
<feature type="domain" description="HTH marR-type" evidence="4">
    <location>
        <begin position="4"/>
        <end position="153"/>
    </location>
</feature>
<evidence type="ECO:0000256" key="1">
    <source>
        <dbReference type="ARBA" id="ARBA00023015"/>
    </source>
</evidence>
<accession>A0A6G9APG5</accession>
<dbReference type="Gene3D" id="1.10.10.10">
    <property type="entry name" value="Winged helix-like DNA-binding domain superfamily/Winged helix DNA-binding domain"/>
    <property type="match status" value="1"/>
</dbReference>
<keyword evidence="1" id="KW-0805">Transcription regulation</keyword>
<dbReference type="AlphaFoldDB" id="A0A6G9APG5"/>
<protein>
    <submittedName>
        <fullName evidence="5">MarR family transcriptional regulator</fullName>
    </submittedName>
</protein>
<evidence type="ECO:0000313" key="6">
    <source>
        <dbReference type="Proteomes" id="UP000501802"/>
    </source>
</evidence>
<dbReference type="RefSeq" id="WP_167210312.1">
    <property type="nucleotide sequence ID" value="NZ_CP050063.1"/>
</dbReference>
<dbReference type="SMART" id="SM00347">
    <property type="entry name" value="HTH_MARR"/>
    <property type="match status" value="1"/>
</dbReference>
<evidence type="ECO:0000313" key="5">
    <source>
        <dbReference type="EMBL" id="QIP14357.1"/>
    </source>
</evidence>
<dbReference type="InterPro" id="IPR011991">
    <property type="entry name" value="ArsR-like_HTH"/>
</dbReference>
<keyword evidence="2" id="KW-0238">DNA-binding</keyword>
<dbReference type="PROSITE" id="PS01117">
    <property type="entry name" value="HTH_MARR_1"/>
    <property type="match status" value="1"/>
</dbReference>
<proteinExistence type="predicted"/>
<dbReference type="InterPro" id="IPR023187">
    <property type="entry name" value="Tscrpt_reg_MarR-type_CS"/>
</dbReference>